<feature type="domain" description="G-protein coupled receptors family 1 profile" evidence="6">
    <location>
        <begin position="51"/>
        <end position="301"/>
    </location>
</feature>
<dbReference type="CDD" id="cd00637">
    <property type="entry name" value="7tm_classA_rhodopsin-like"/>
    <property type="match status" value="1"/>
</dbReference>
<comment type="subcellular location">
    <subcellularLocation>
        <location evidence="1">Membrane</location>
    </subcellularLocation>
</comment>
<proteinExistence type="predicted"/>
<dbReference type="Pfam" id="PF00001">
    <property type="entry name" value="7tm_1"/>
    <property type="match status" value="1"/>
</dbReference>
<evidence type="ECO:0000256" key="2">
    <source>
        <dbReference type="ARBA" id="ARBA00022692"/>
    </source>
</evidence>
<keyword evidence="3 5" id="KW-1133">Transmembrane helix</keyword>
<organism evidence="7 8">
    <name type="scientific">Astyanax mexicanus</name>
    <name type="common">Blind cave fish</name>
    <name type="synonym">Astyanax fasciatus mexicanus</name>
    <dbReference type="NCBI Taxonomy" id="7994"/>
    <lineage>
        <taxon>Eukaryota</taxon>
        <taxon>Metazoa</taxon>
        <taxon>Chordata</taxon>
        <taxon>Craniata</taxon>
        <taxon>Vertebrata</taxon>
        <taxon>Euteleostomi</taxon>
        <taxon>Actinopterygii</taxon>
        <taxon>Neopterygii</taxon>
        <taxon>Teleostei</taxon>
        <taxon>Ostariophysi</taxon>
        <taxon>Characiformes</taxon>
        <taxon>Characoidei</taxon>
        <taxon>Acestrorhamphidae</taxon>
        <taxon>Acestrorhamphinae</taxon>
        <taxon>Astyanax</taxon>
    </lineage>
</organism>
<dbReference type="InterPro" id="IPR052921">
    <property type="entry name" value="GPCR1_Superfamily_Member"/>
</dbReference>
<evidence type="ECO:0000259" key="6">
    <source>
        <dbReference type="PROSITE" id="PS50262"/>
    </source>
</evidence>
<evidence type="ECO:0000256" key="3">
    <source>
        <dbReference type="ARBA" id="ARBA00022989"/>
    </source>
</evidence>
<feature type="transmembrane region" description="Helical" evidence="5">
    <location>
        <begin position="71"/>
        <end position="102"/>
    </location>
</feature>
<dbReference type="InterPro" id="IPR000276">
    <property type="entry name" value="GPCR_Rhodpsn"/>
</dbReference>
<dbReference type="Proteomes" id="UP000694621">
    <property type="component" value="Unplaced"/>
</dbReference>
<dbReference type="PANTHER" id="PTHR26451">
    <property type="entry name" value="G_PROTEIN_RECEP_F1_2 DOMAIN-CONTAINING PROTEIN"/>
    <property type="match status" value="1"/>
</dbReference>
<dbReference type="PROSITE" id="PS50262">
    <property type="entry name" value="G_PROTEIN_RECEP_F1_2"/>
    <property type="match status" value="1"/>
</dbReference>
<accession>A0A8B9JU08</accession>
<feature type="transmembrane region" description="Helical" evidence="5">
    <location>
        <begin position="150"/>
        <end position="175"/>
    </location>
</feature>
<dbReference type="GO" id="GO:0004984">
    <property type="term" value="F:olfactory receptor activity"/>
    <property type="evidence" value="ECO:0007669"/>
    <property type="project" value="TreeGrafter"/>
</dbReference>
<feature type="transmembrane region" description="Helical" evidence="5">
    <location>
        <begin position="200"/>
        <end position="223"/>
    </location>
</feature>
<dbReference type="AlphaFoldDB" id="A0A8B9JU08"/>
<dbReference type="SUPFAM" id="SSF81321">
    <property type="entry name" value="Family A G protein-coupled receptor-like"/>
    <property type="match status" value="1"/>
</dbReference>
<evidence type="ECO:0000256" key="1">
    <source>
        <dbReference type="ARBA" id="ARBA00004370"/>
    </source>
</evidence>
<dbReference type="FunFam" id="1.20.1070.10:FF:000096">
    <property type="entry name" value="Odorant receptor 131-2"/>
    <property type="match status" value="1"/>
</dbReference>
<sequence>MLQILLTVLQFLKTHLKLCNSTILCLKFSIHSILGTGQNLLIVVTLFAVYVNCVILYVLNSKPVFKESSRYILFAHMLFNDTVHLILTFFLFVFAVIFLKLAKAVCSIILFFNSTTFYIAPLNLAVMSLERYVAICFPLRHTEIATQKRTGIAIGFVWLLGSINILIDIITAAILDPRFFNAEMYCSREQLFYRLWQPEVFSVFIGVYFVSVTLIIIFTYISIMITARSVSSNKDSAKKAHRTVLLHFVQLGLCTMSFLYNTIDRALYIVTGSGNSLYLHVQYVNFLFLLILPRCLSPLIYGLRDDAIRPLFKHYFCPCFRKFSPAVNVQ</sequence>
<dbReference type="GO" id="GO:0016020">
    <property type="term" value="C:membrane"/>
    <property type="evidence" value="ECO:0007669"/>
    <property type="project" value="UniProtKB-SubCell"/>
</dbReference>
<reference evidence="7" key="1">
    <citation type="submission" date="2025-08" db="UniProtKB">
        <authorList>
            <consortium name="Ensembl"/>
        </authorList>
    </citation>
    <scope>IDENTIFICATION</scope>
</reference>
<feature type="transmembrane region" description="Helical" evidence="5">
    <location>
        <begin position="40"/>
        <end position="59"/>
    </location>
</feature>
<evidence type="ECO:0000313" key="8">
    <source>
        <dbReference type="Proteomes" id="UP000694621"/>
    </source>
</evidence>
<dbReference type="GO" id="GO:0005549">
    <property type="term" value="F:odorant binding"/>
    <property type="evidence" value="ECO:0007669"/>
    <property type="project" value="TreeGrafter"/>
</dbReference>
<dbReference type="Ensembl" id="ENSAMXT00005029388.1">
    <property type="protein sequence ID" value="ENSAMXP00005026700.1"/>
    <property type="gene ID" value="ENSAMXG00005013431.1"/>
</dbReference>
<dbReference type="PRINTS" id="PR00237">
    <property type="entry name" value="GPCRRHODOPSN"/>
</dbReference>
<feature type="transmembrane region" description="Helical" evidence="5">
    <location>
        <begin position="283"/>
        <end position="303"/>
    </location>
</feature>
<evidence type="ECO:0000256" key="5">
    <source>
        <dbReference type="SAM" id="Phobius"/>
    </source>
</evidence>
<name>A0A8B9JU08_ASTMX</name>
<keyword evidence="4 5" id="KW-0472">Membrane</keyword>
<evidence type="ECO:0000256" key="4">
    <source>
        <dbReference type="ARBA" id="ARBA00023136"/>
    </source>
</evidence>
<dbReference type="GO" id="GO:0004930">
    <property type="term" value="F:G protein-coupled receptor activity"/>
    <property type="evidence" value="ECO:0007669"/>
    <property type="project" value="InterPro"/>
</dbReference>
<protein>
    <recommendedName>
        <fullName evidence="6">G-protein coupled receptors family 1 profile domain-containing protein</fullName>
    </recommendedName>
</protein>
<keyword evidence="2 5" id="KW-0812">Transmembrane</keyword>
<dbReference type="PANTHER" id="PTHR26451:SF866">
    <property type="entry name" value="ODORANT RECEPTOR-RELATED"/>
    <property type="match status" value="1"/>
</dbReference>
<feature type="transmembrane region" description="Helical" evidence="5">
    <location>
        <begin position="108"/>
        <end position="129"/>
    </location>
</feature>
<feature type="transmembrane region" description="Helical" evidence="5">
    <location>
        <begin position="244"/>
        <end position="263"/>
    </location>
</feature>
<evidence type="ECO:0000313" key="7">
    <source>
        <dbReference type="Ensembl" id="ENSAMXP00005026700.1"/>
    </source>
</evidence>
<dbReference type="Gene3D" id="1.20.1070.10">
    <property type="entry name" value="Rhodopsin 7-helix transmembrane proteins"/>
    <property type="match status" value="1"/>
</dbReference>
<dbReference type="InterPro" id="IPR017452">
    <property type="entry name" value="GPCR_Rhodpsn_7TM"/>
</dbReference>